<dbReference type="Proteomes" id="UP001212997">
    <property type="component" value="Unassembled WGS sequence"/>
</dbReference>
<dbReference type="GO" id="GO:0005524">
    <property type="term" value="F:ATP binding"/>
    <property type="evidence" value="ECO:0007669"/>
    <property type="project" value="UniProtKB-KW"/>
</dbReference>
<comment type="catalytic activity">
    <reaction evidence="6">
        <text>Couples ATP hydrolysis with the unwinding of duplex DNA by translocating in the 3'-5' direction.</text>
        <dbReference type="EC" id="5.6.2.4"/>
    </reaction>
</comment>
<dbReference type="SMART" id="SM00487">
    <property type="entry name" value="DEXDc"/>
    <property type="match status" value="1"/>
</dbReference>
<keyword evidence="5" id="KW-0413">Isomerase</keyword>
<dbReference type="AlphaFoldDB" id="A0AAD5VAZ6"/>
<evidence type="ECO:0000259" key="9">
    <source>
        <dbReference type="PROSITE" id="PS51192"/>
    </source>
</evidence>
<dbReference type="InterPro" id="IPR014001">
    <property type="entry name" value="Helicase_ATP-bd"/>
</dbReference>
<dbReference type="GO" id="GO:0005737">
    <property type="term" value="C:cytoplasm"/>
    <property type="evidence" value="ECO:0007669"/>
    <property type="project" value="TreeGrafter"/>
</dbReference>
<feature type="domain" description="Helicase ATP-binding" evidence="9">
    <location>
        <begin position="40"/>
        <end position="235"/>
    </location>
</feature>
<dbReference type="PROSITE" id="PS51194">
    <property type="entry name" value="HELICASE_CTER"/>
    <property type="match status" value="1"/>
</dbReference>
<organism evidence="11 12">
    <name type="scientific">Meripilus lineatus</name>
    <dbReference type="NCBI Taxonomy" id="2056292"/>
    <lineage>
        <taxon>Eukaryota</taxon>
        <taxon>Fungi</taxon>
        <taxon>Dikarya</taxon>
        <taxon>Basidiomycota</taxon>
        <taxon>Agaricomycotina</taxon>
        <taxon>Agaricomycetes</taxon>
        <taxon>Polyporales</taxon>
        <taxon>Meripilaceae</taxon>
        <taxon>Meripilus</taxon>
    </lineage>
</organism>
<dbReference type="InterPro" id="IPR027417">
    <property type="entry name" value="P-loop_NTPase"/>
</dbReference>
<evidence type="ECO:0000256" key="4">
    <source>
        <dbReference type="ARBA" id="ARBA00023125"/>
    </source>
</evidence>
<evidence type="ECO:0000256" key="3">
    <source>
        <dbReference type="ARBA" id="ARBA00022840"/>
    </source>
</evidence>
<proteinExistence type="inferred from homology"/>
<reference evidence="11" key="1">
    <citation type="submission" date="2022-07" db="EMBL/GenBank/DDBJ databases">
        <title>Genome Sequence of Physisporinus lineatus.</title>
        <authorList>
            <person name="Buettner E."/>
        </authorList>
    </citation>
    <scope>NUCLEOTIDE SEQUENCE</scope>
    <source>
        <strain evidence="11">VT162</strain>
    </source>
</reference>
<dbReference type="GO" id="GO:0043138">
    <property type="term" value="F:3'-5' DNA helicase activity"/>
    <property type="evidence" value="ECO:0007669"/>
    <property type="project" value="UniProtKB-EC"/>
</dbReference>
<dbReference type="InterPro" id="IPR011545">
    <property type="entry name" value="DEAD/DEAH_box_helicase_dom"/>
</dbReference>
<evidence type="ECO:0000256" key="1">
    <source>
        <dbReference type="ARBA" id="ARBA00005446"/>
    </source>
</evidence>
<comment type="similarity">
    <text evidence="1">Belongs to the helicase family. RecQ subfamily.</text>
</comment>
<dbReference type="PROSITE" id="PS51192">
    <property type="entry name" value="HELICASE_ATP_BIND_1"/>
    <property type="match status" value="1"/>
</dbReference>
<dbReference type="EC" id="5.6.2.4" evidence="7"/>
<evidence type="ECO:0000313" key="11">
    <source>
        <dbReference type="EMBL" id="KAJ3489217.1"/>
    </source>
</evidence>
<dbReference type="InterPro" id="IPR001650">
    <property type="entry name" value="Helicase_C-like"/>
</dbReference>
<dbReference type="SUPFAM" id="SSF52540">
    <property type="entry name" value="P-loop containing nucleoside triphosphate hydrolases"/>
    <property type="match status" value="1"/>
</dbReference>
<feature type="compositionally biased region" description="Basic residues" evidence="8">
    <location>
        <begin position="745"/>
        <end position="756"/>
    </location>
</feature>
<protein>
    <recommendedName>
        <fullName evidence="7">DNA 3'-5' helicase</fullName>
        <ecNumber evidence="7">5.6.2.4</ecNumber>
    </recommendedName>
</protein>
<dbReference type="PANTHER" id="PTHR13710:SF105">
    <property type="entry name" value="ATP-DEPENDENT DNA HELICASE Q1"/>
    <property type="match status" value="1"/>
</dbReference>
<evidence type="ECO:0000256" key="2">
    <source>
        <dbReference type="ARBA" id="ARBA00022741"/>
    </source>
</evidence>
<feature type="domain" description="Helicase C-terminal" evidence="10">
    <location>
        <begin position="267"/>
        <end position="422"/>
    </location>
</feature>
<gene>
    <name evidence="11" type="ORF">NLI96_g2282</name>
</gene>
<accession>A0AAD5VAZ6</accession>
<evidence type="ECO:0000259" key="10">
    <source>
        <dbReference type="PROSITE" id="PS51194"/>
    </source>
</evidence>
<dbReference type="Pfam" id="PF00270">
    <property type="entry name" value="DEAD"/>
    <property type="match status" value="1"/>
</dbReference>
<dbReference type="GO" id="GO:0000724">
    <property type="term" value="P:double-strand break repair via homologous recombination"/>
    <property type="evidence" value="ECO:0007669"/>
    <property type="project" value="TreeGrafter"/>
</dbReference>
<keyword evidence="2" id="KW-0547">Nucleotide-binding</keyword>
<dbReference type="PANTHER" id="PTHR13710">
    <property type="entry name" value="DNA HELICASE RECQ FAMILY MEMBER"/>
    <property type="match status" value="1"/>
</dbReference>
<keyword evidence="4" id="KW-0238">DNA-binding</keyword>
<feature type="compositionally biased region" description="Polar residues" evidence="8">
    <location>
        <begin position="543"/>
        <end position="554"/>
    </location>
</feature>
<feature type="region of interest" description="Disordered" evidence="8">
    <location>
        <begin position="670"/>
        <end position="756"/>
    </location>
</feature>
<evidence type="ECO:0000313" key="12">
    <source>
        <dbReference type="Proteomes" id="UP001212997"/>
    </source>
</evidence>
<dbReference type="GO" id="GO:0003677">
    <property type="term" value="F:DNA binding"/>
    <property type="evidence" value="ECO:0007669"/>
    <property type="project" value="UniProtKB-KW"/>
</dbReference>
<feature type="compositionally biased region" description="Low complexity" evidence="8">
    <location>
        <begin position="697"/>
        <end position="706"/>
    </location>
</feature>
<dbReference type="Pfam" id="PF00271">
    <property type="entry name" value="Helicase_C"/>
    <property type="match status" value="1"/>
</dbReference>
<dbReference type="SMART" id="SM00490">
    <property type="entry name" value="HELICc"/>
    <property type="match status" value="1"/>
</dbReference>
<dbReference type="EMBL" id="JANAWD010000050">
    <property type="protein sequence ID" value="KAJ3489217.1"/>
    <property type="molecule type" value="Genomic_DNA"/>
</dbReference>
<comment type="caution">
    <text evidence="11">The sequence shown here is derived from an EMBL/GenBank/DDBJ whole genome shotgun (WGS) entry which is preliminary data.</text>
</comment>
<evidence type="ECO:0000256" key="7">
    <source>
        <dbReference type="ARBA" id="ARBA00034808"/>
    </source>
</evidence>
<evidence type="ECO:0000256" key="5">
    <source>
        <dbReference type="ARBA" id="ARBA00023235"/>
    </source>
</evidence>
<evidence type="ECO:0000256" key="8">
    <source>
        <dbReference type="SAM" id="MobiDB-lite"/>
    </source>
</evidence>
<dbReference type="Gene3D" id="3.40.50.300">
    <property type="entry name" value="P-loop containing nucleotide triphosphate hydrolases"/>
    <property type="match status" value="2"/>
</dbReference>
<dbReference type="GO" id="GO:0005694">
    <property type="term" value="C:chromosome"/>
    <property type="evidence" value="ECO:0007669"/>
    <property type="project" value="TreeGrafter"/>
</dbReference>
<keyword evidence="3" id="KW-0067">ATP-binding</keyword>
<dbReference type="GO" id="GO:0009378">
    <property type="term" value="F:four-way junction helicase activity"/>
    <property type="evidence" value="ECO:0007669"/>
    <property type="project" value="TreeGrafter"/>
</dbReference>
<sequence length="756" mass="84354">MAATLKGWSSPDGLNSLRNILKDTVPQWPKGPHDWQVATTARILDRTHQFVVVACGGGKTAVSYLPILALHALARNTSLPRYGIQVPKNPVVLFIGPLSDLSVIQVAEMKKMGVSAVTLESATLREAREKEGRDLWKEVIKCRHSVVLLSPERLTHPNLGTILRDEGFRRNLVALLLDEAHLIVPWGLDFRKAYGQIPRLRARIPPWIPCAAVTATSCIGKKENQLFQLLRFQDHTFKLTRLSNERSNVCKAYVTLTHALNGPNFSDIAWICIYQKKTIVYCRQIKTCLLVANFLRSLLPPGPHRLHRIRQYHSLLDRNRNLETLHAFETDPDVFCVVATIKFGMGLDARGVSFVVILGLPTTVETGKQEEGRVARDERLNGLAVTYVEKSVINTIEKELKEGSSSGVSKIAEIPTEEVDQDGEEEEEYDAEDVTIDEVHGGLEDSSATSGKKRTRKIDPELKVMVRCHVVGDCLVAEDNRIFGNRGPLTSKNCLQARRPLPCSSCRLTLTSYQALPVTISNTQVQLTDMSQDGPVNPFVEVPSSSSRRGTNNPAPGRKANAKKKAHKPLTKAMKDAAEAELLKFARGRWLLKRQDGLRFRMLPSVCFFPHDSLAKLLSEFHQIRDRGVLTEVLGNWEYLEVDGDALYDFIQPLNVRFDREIQEALDKSNVKRKETRAKNQQLKMEMEASGSTLVGSSAAKVASSSEHQEEIDAENLYHGIENTPPGTPVKRSKKRKGVSNTSSKARKKVRVKGNA</sequence>
<feature type="region of interest" description="Disordered" evidence="8">
    <location>
        <begin position="531"/>
        <end position="568"/>
    </location>
</feature>
<name>A0AAD5VAZ6_9APHY</name>
<keyword evidence="12" id="KW-1185">Reference proteome</keyword>
<evidence type="ECO:0000256" key="6">
    <source>
        <dbReference type="ARBA" id="ARBA00034617"/>
    </source>
</evidence>